<keyword evidence="2" id="KW-0812">Transmembrane</keyword>
<gene>
    <name evidence="3" type="ORF">GCM10007147_05670</name>
</gene>
<accession>A0A918X867</accession>
<dbReference type="AlphaFoldDB" id="A0A918X867"/>
<reference evidence="3 4" key="1">
    <citation type="journal article" date="2014" name="Int. J. Syst. Evol. Microbiol.">
        <title>Complete genome sequence of Corynebacterium casei LMG S-19264T (=DSM 44701T), isolated from a smear-ripened cheese.</title>
        <authorList>
            <consortium name="US DOE Joint Genome Institute (JGI-PGF)"/>
            <person name="Walter F."/>
            <person name="Albersmeier A."/>
            <person name="Kalinowski J."/>
            <person name="Ruckert C."/>
        </authorList>
    </citation>
    <scope>NUCLEOTIDE SEQUENCE [LARGE SCALE GENOMIC DNA]</scope>
    <source>
        <strain evidence="3 4">KCTC 19473</strain>
    </source>
</reference>
<dbReference type="RefSeq" id="WP_193517297.1">
    <property type="nucleotide sequence ID" value="NZ_BMXL01000002.1"/>
</dbReference>
<proteinExistence type="predicted"/>
<evidence type="ECO:0000313" key="4">
    <source>
        <dbReference type="Proteomes" id="UP000654947"/>
    </source>
</evidence>
<feature type="transmembrane region" description="Helical" evidence="2">
    <location>
        <begin position="75"/>
        <end position="104"/>
    </location>
</feature>
<feature type="compositionally biased region" description="Polar residues" evidence="1">
    <location>
        <begin position="554"/>
        <end position="573"/>
    </location>
</feature>
<protein>
    <submittedName>
        <fullName evidence="3">Uncharacterized protein</fullName>
    </submittedName>
</protein>
<dbReference type="EMBL" id="BMXL01000002">
    <property type="protein sequence ID" value="GHD16989.1"/>
    <property type="molecule type" value="Genomic_DNA"/>
</dbReference>
<feature type="transmembrane region" description="Helical" evidence="2">
    <location>
        <begin position="149"/>
        <end position="168"/>
    </location>
</feature>
<evidence type="ECO:0000256" key="1">
    <source>
        <dbReference type="SAM" id="MobiDB-lite"/>
    </source>
</evidence>
<keyword evidence="4" id="KW-1185">Reference proteome</keyword>
<feature type="region of interest" description="Disordered" evidence="1">
    <location>
        <begin position="549"/>
        <end position="573"/>
    </location>
</feature>
<dbReference type="Proteomes" id="UP000654947">
    <property type="component" value="Unassembled WGS sequence"/>
</dbReference>
<feature type="transmembrane region" description="Helical" evidence="2">
    <location>
        <begin position="174"/>
        <end position="194"/>
    </location>
</feature>
<keyword evidence="2" id="KW-0472">Membrane</keyword>
<organism evidence="3 4">
    <name type="scientific">Nocardiopsis kunsanensis</name>
    <dbReference type="NCBI Taxonomy" id="141693"/>
    <lineage>
        <taxon>Bacteria</taxon>
        <taxon>Bacillati</taxon>
        <taxon>Actinomycetota</taxon>
        <taxon>Actinomycetes</taxon>
        <taxon>Streptosporangiales</taxon>
        <taxon>Nocardiopsidaceae</taxon>
        <taxon>Nocardiopsis</taxon>
    </lineage>
</organism>
<comment type="caution">
    <text evidence="3">The sequence shown here is derived from an EMBL/GenBank/DDBJ whole genome shotgun (WGS) entry which is preliminary data.</text>
</comment>
<evidence type="ECO:0000313" key="3">
    <source>
        <dbReference type="EMBL" id="GHD16989.1"/>
    </source>
</evidence>
<keyword evidence="2" id="KW-1133">Transmembrane helix</keyword>
<sequence>MLHAPPGQIGSTPPTDATRHMCAGVYIDERFRDLVISEVCVNPSRRVAPSYGFDLVPVMRHAWWAAHLSAAVRTALLMCVAVPFALGHTAAGAMTAFGLVLLLLADRALALSTELAEVEKETLPRGKRKRQRMALPTSNRSRRELVQQLKRTGTLAAFLVLITCALGAGSPRQAVLAGSLFGSVVLVAVLAGSLRQVRINRVHAEHQLRPKNLSHREEVVSEQQDHPCVIHRRPEHRGEEDADEDNSVFTLFGQESPFIGAGELVHQWNPPMSVQLLRPGTDTLPLHQREHRNPPFAAHELVEHLNEAVLDLRNDEEHVRLPVEVRDRVYVAEPRASTDRSLLAGPLDRAEMRRIIDHQSPDRQHFLEVSVPDAGAELVATVLLQVGVQGRTLSLAFAACALTHTPDSFHRAEEFGQRGKRAVVAAGAASLFALPRETARIPRLARYLYALARSARFFRRERTLKPIRNVSISSHLSVRQEQAQQWSKVQFDRTHILRHMKNVELRLLTATSDFLQSKGVDISEFDDRATQIINSGVLNLGGTNDFTNTTFGDQAQNHGSAQSSGNHQNGNAA</sequence>
<name>A0A918X867_9ACTN</name>
<evidence type="ECO:0000256" key="2">
    <source>
        <dbReference type="SAM" id="Phobius"/>
    </source>
</evidence>